<feature type="binding site" evidence="6">
    <location>
        <position position="175"/>
    </location>
    <ligand>
        <name>NAD(+)</name>
        <dbReference type="ChEBI" id="CHEBI:57540"/>
    </ligand>
</feature>
<comment type="cofactor">
    <cofactor evidence="6">
        <name>a divalent metal cation</name>
        <dbReference type="ChEBI" id="CHEBI:60240"/>
    </cofactor>
</comment>
<dbReference type="NCBIfam" id="NF002306">
    <property type="entry name" value="PRK01231.1"/>
    <property type="match status" value="1"/>
</dbReference>
<evidence type="ECO:0000256" key="1">
    <source>
        <dbReference type="ARBA" id="ARBA00022679"/>
    </source>
</evidence>
<dbReference type="EC" id="2.7.1.23" evidence="6"/>
<dbReference type="Gene3D" id="3.40.50.10330">
    <property type="entry name" value="Probable inorganic polyphosphate/atp-NAD kinase, domain 1"/>
    <property type="match status" value="1"/>
</dbReference>
<comment type="function">
    <text evidence="6">Involved in the regulation of the intracellular balance of NAD and NADP, and is a key enzyme in the biosynthesis of NADP. Catalyzes specifically the phosphorylation on 2'-hydroxyl of the adenosine moiety of NAD to yield NADP.</text>
</comment>
<dbReference type="GO" id="GO:0051287">
    <property type="term" value="F:NAD binding"/>
    <property type="evidence" value="ECO:0007669"/>
    <property type="project" value="UniProtKB-ARBA"/>
</dbReference>
<evidence type="ECO:0000256" key="3">
    <source>
        <dbReference type="ARBA" id="ARBA00022857"/>
    </source>
</evidence>
<feature type="binding site" evidence="6">
    <location>
        <begin position="147"/>
        <end position="148"/>
    </location>
    <ligand>
        <name>NAD(+)</name>
        <dbReference type="ChEBI" id="CHEBI:57540"/>
    </ligand>
</feature>
<keyword evidence="6" id="KW-0547">Nucleotide-binding</keyword>
<evidence type="ECO:0000256" key="6">
    <source>
        <dbReference type="HAMAP-Rule" id="MF_00361"/>
    </source>
</evidence>
<dbReference type="GO" id="GO:0005524">
    <property type="term" value="F:ATP binding"/>
    <property type="evidence" value="ECO:0007669"/>
    <property type="project" value="UniProtKB-KW"/>
</dbReference>
<evidence type="ECO:0000256" key="4">
    <source>
        <dbReference type="ARBA" id="ARBA00023027"/>
    </source>
</evidence>
<dbReference type="GO" id="GO:0019674">
    <property type="term" value="P:NAD+ metabolic process"/>
    <property type="evidence" value="ECO:0007669"/>
    <property type="project" value="InterPro"/>
</dbReference>
<sequence length="301" mass="33255">MQTPFETIGIIGKPSDPSIAATLTSLHAFLKQHRYTVIVAKDSAHFIGNPSVKSCSIDTLGRHCDLVIAVGGDGTFLAAARAIVEYDIPLIGINLGRLGFLVDISPDELSDKLIHILQGHYTEEKRYLLRTKIIREGHVIHEETAVNEVVVHRWVTPSMIEIITKIDNVFLNSQRSDGLIISTPTGSTAYSLSAGGPILHPALNALVLVPLNPHTLSNRPIVINDSAEIEISFCQTKQINALVTCDHIEIPEVLISDKILIKKEPKPIRILHPEGHDFFHILREKLNWSSGYHTDNHAIEP</sequence>
<keyword evidence="8" id="KW-1185">Reference proteome</keyword>
<keyword evidence="4 6" id="KW-0520">NAD</keyword>
<dbReference type="HAMAP" id="MF_00361">
    <property type="entry name" value="NAD_kinase"/>
    <property type="match status" value="1"/>
</dbReference>
<dbReference type="GO" id="GO:0046872">
    <property type="term" value="F:metal ion binding"/>
    <property type="evidence" value="ECO:0007669"/>
    <property type="project" value="UniProtKB-UniRule"/>
</dbReference>
<evidence type="ECO:0000256" key="2">
    <source>
        <dbReference type="ARBA" id="ARBA00022777"/>
    </source>
</evidence>
<keyword evidence="1 6" id="KW-0808">Transferase</keyword>
<dbReference type="Pfam" id="PF20143">
    <property type="entry name" value="NAD_kinase_C"/>
    <property type="match status" value="1"/>
</dbReference>
<dbReference type="InterPro" id="IPR017437">
    <property type="entry name" value="ATP-NAD_kinase_PpnK-typ_C"/>
</dbReference>
<dbReference type="AlphaFoldDB" id="A0A2S6GP37"/>
<comment type="caution">
    <text evidence="7">The sequence shown here is derived from an EMBL/GenBank/DDBJ whole genome shotgun (WGS) entry which is preliminary data.</text>
</comment>
<keyword evidence="2 6" id="KW-0418">Kinase</keyword>
<dbReference type="SUPFAM" id="SSF111331">
    <property type="entry name" value="NAD kinase/diacylglycerol kinase-like"/>
    <property type="match status" value="1"/>
</dbReference>
<dbReference type="InterPro" id="IPR002504">
    <property type="entry name" value="NADK"/>
</dbReference>
<name>A0A2S6GP37_9GAMM</name>
<dbReference type="GO" id="GO:0005737">
    <property type="term" value="C:cytoplasm"/>
    <property type="evidence" value="ECO:0007669"/>
    <property type="project" value="UniProtKB-SubCell"/>
</dbReference>
<dbReference type="OrthoDB" id="9774737at2"/>
<dbReference type="PANTHER" id="PTHR20275:SF0">
    <property type="entry name" value="NAD KINASE"/>
    <property type="match status" value="1"/>
</dbReference>
<comment type="caution">
    <text evidence="6">Lacks conserved residue(s) required for the propagation of feature annotation.</text>
</comment>
<feature type="binding site" evidence="6">
    <location>
        <begin position="73"/>
        <end position="74"/>
    </location>
    <ligand>
        <name>NAD(+)</name>
        <dbReference type="ChEBI" id="CHEBI:57540"/>
    </ligand>
</feature>
<proteinExistence type="inferred from homology"/>
<reference evidence="7 8" key="1">
    <citation type="submission" date="2018-02" db="EMBL/GenBank/DDBJ databases">
        <title>Subsurface microbial communities from deep shales in Ohio and West Virginia, USA.</title>
        <authorList>
            <person name="Wrighton K."/>
        </authorList>
    </citation>
    <scope>NUCLEOTIDE SEQUENCE [LARGE SCALE GENOMIC DNA]</scope>
    <source>
        <strain evidence="7 8">OWC-G53F</strain>
    </source>
</reference>
<feature type="binding site" evidence="6">
    <location>
        <position position="177"/>
    </location>
    <ligand>
        <name>NAD(+)</name>
        <dbReference type="ChEBI" id="CHEBI:57540"/>
    </ligand>
</feature>
<feature type="binding site" evidence="6">
    <location>
        <begin position="188"/>
        <end position="193"/>
    </location>
    <ligand>
        <name>NAD(+)</name>
        <dbReference type="ChEBI" id="CHEBI:57540"/>
    </ligand>
</feature>
<dbReference type="Pfam" id="PF01513">
    <property type="entry name" value="NAD_kinase"/>
    <property type="match status" value="1"/>
</dbReference>
<feature type="active site" description="Proton acceptor" evidence="6">
    <location>
        <position position="73"/>
    </location>
</feature>
<dbReference type="EMBL" id="PTIY01000015">
    <property type="protein sequence ID" value="PPK66998.1"/>
    <property type="molecule type" value="Genomic_DNA"/>
</dbReference>
<organism evidence="7 8">
    <name type="scientific">Methylobacter tundripaludum</name>
    <dbReference type="NCBI Taxonomy" id="173365"/>
    <lineage>
        <taxon>Bacteria</taxon>
        <taxon>Pseudomonadati</taxon>
        <taxon>Pseudomonadota</taxon>
        <taxon>Gammaproteobacteria</taxon>
        <taxon>Methylococcales</taxon>
        <taxon>Methylococcaceae</taxon>
        <taxon>Methylobacter</taxon>
    </lineage>
</organism>
<accession>A0A2S6GP37</accession>
<dbReference type="Gene3D" id="2.60.200.30">
    <property type="entry name" value="Probable inorganic polyphosphate/atp-NAD kinase, domain 2"/>
    <property type="match status" value="1"/>
</dbReference>
<evidence type="ECO:0000313" key="8">
    <source>
        <dbReference type="Proteomes" id="UP000238071"/>
    </source>
</evidence>
<dbReference type="InterPro" id="IPR017438">
    <property type="entry name" value="ATP-NAD_kinase_N"/>
</dbReference>
<dbReference type="GO" id="GO:0003951">
    <property type="term" value="F:NAD+ kinase activity"/>
    <property type="evidence" value="ECO:0007669"/>
    <property type="project" value="UniProtKB-UniRule"/>
</dbReference>
<evidence type="ECO:0000256" key="5">
    <source>
        <dbReference type="ARBA" id="ARBA00047925"/>
    </source>
</evidence>
<dbReference type="RefSeq" id="WP_104424984.1">
    <property type="nucleotide sequence ID" value="NZ_PTIY01000015.1"/>
</dbReference>
<comment type="catalytic activity">
    <reaction evidence="5 6">
        <text>NAD(+) + ATP = ADP + NADP(+) + H(+)</text>
        <dbReference type="Rhea" id="RHEA:18629"/>
        <dbReference type="ChEBI" id="CHEBI:15378"/>
        <dbReference type="ChEBI" id="CHEBI:30616"/>
        <dbReference type="ChEBI" id="CHEBI:57540"/>
        <dbReference type="ChEBI" id="CHEBI:58349"/>
        <dbReference type="ChEBI" id="CHEBI:456216"/>
        <dbReference type="EC" id="2.7.1.23"/>
    </reaction>
</comment>
<keyword evidence="6" id="KW-0067">ATP-binding</keyword>
<evidence type="ECO:0000313" key="7">
    <source>
        <dbReference type="EMBL" id="PPK66998.1"/>
    </source>
</evidence>
<dbReference type="GO" id="GO:0006741">
    <property type="term" value="P:NADP+ biosynthetic process"/>
    <property type="evidence" value="ECO:0007669"/>
    <property type="project" value="UniProtKB-UniRule"/>
</dbReference>
<keyword evidence="3 6" id="KW-0521">NADP</keyword>
<dbReference type="PANTHER" id="PTHR20275">
    <property type="entry name" value="NAD KINASE"/>
    <property type="match status" value="1"/>
</dbReference>
<gene>
    <name evidence="6" type="primary">nadK</name>
    <name evidence="7" type="ORF">B0F88_11588</name>
</gene>
<comment type="similarity">
    <text evidence="6">Belongs to the NAD kinase family.</text>
</comment>
<protein>
    <recommendedName>
        <fullName evidence="6">NAD kinase</fullName>
        <ecNumber evidence="6">2.7.1.23</ecNumber>
    </recommendedName>
    <alternativeName>
        <fullName evidence="6">ATP-dependent NAD kinase</fullName>
    </alternativeName>
</protein>
<dbReference type="Proteomes" id="UP000238071">
    <property type="component" value="Unassembled WGS sequence"/>
</dbReference>
<dbReference type="InterPro" id="IPR016064">
    <property type="entry name" value="NAD/diacylglycerol_kinase_sf"/>
</dbReference>
<comment type="subcellular location">
    <subcellularLocation>
        <location evidence="6">Cytoplasm</location>
    </subcellularLocation>
</comment>
<keyword evidence="6" id="KW-0963">Cytoplasm</keyword>